<feature type="compositionally biased region" description="Low complexity" evidence="1">
    <location>
        <begin position="100"/>
        <end position="111"/>
    </location>
</feature>
<keyword evidence="3" id="KW-1185">Reference proteome</keyword>
<proteinExistence type="predicted"/>
<accession>A0A5E4XBH6</accession>
<dbReference type="AlphaFoldDB" id="A0A5E4XBH6"/>
<dbReference type="EMBL" id="CABPSH010000011">
    <property type="protein sequence ID" value="VVE33769.1"/>
    <property type="molecule type" value="Genomic_DNA"/>
</dbReference>
<reference evidence="2 3" key="1">
    <citation type="submission" date="2019-08" db="EMBL/GenBank/DDBJ databases">
        <authorList>
            <person name="Peeters C."/>
        </authorList>
    </citation>
    <scope>NUCLEOTIDE SEQUENCE [LARGE SCALE GENOMIC DNA]</scope>
    <source>
        <strain evidence="2 3">LMG 31012</strain>
    </source>
</reference>
<organism evidence="2 3">
    <name type="scientific">Pandoraea eparura</name>
    <dbReference type="NCBI Taxonomy" id="2508291"/>
    <lineage>
        <taxon>Bacteria</taxon>
        <taxon>Pseudomonadati</taxon>
        <taxon>Pseudomonadota</taxon>
        <taxon>Betaproteobacteria</taxon>
        <taxon>Burkholderiales</taxon>
        <taxon>Burkholderiaceae</taxon>
        <taxon>Pandoraea</taxon>
    </lineage>
</organism>
<sequence>MAVAGPGITRSYAGGPASDGDCAADAAVCSGAGGMGDRSALAQCGDASGAFGAFGTSGASGARRARWARRAAHEGGGSRHALVCRAGPQKRVLRGGAHLASGRDAGADPAAPGGGRWRRDAGLGGARTRRRRDRLGSTVAAGACRRAGEPSRCAVSQASRAAPSRTALADLARAVCACPATGDGG</sequence>
<dbReference type="Proteomes" id="UP000400981">
    <property type="component" value="Unassembled WGS sequence"/>
</dbReference>
<name>A0A5E4XBH6_9BURK</name>
<feature type="region of interest" description="Disordered" evidence="1">
    <location>
        <begin position="97"/>
        <end position="136"/>
    </location>
</feature>
<evidence type="ECO:0000256" key="1">
    <source>
        <dbReference type="SAM" id="MobiDB-lite"/>
    </source>
</evidence>
<evidence type="ECO:0000313" key="2">
    <source>
        <dbReference type="EMBL" id="VVE33769.1"/>
    </source>
</evidence>
<protein>
    <submittedName>
        <fullName evidence="2">Uncharacterized protein</fullName>
    </submittedName>
</protein>
<evidence type="ECO:0000313" key="3">
    <source>
        <dbReference type="Proteomes" id="UP000400981"/>
    </source>
</evidence>
<gene>
    <name evidence="2" type="ORF">PEP31012_03814</name>
</gene>